<name>A0ABS6DSG5_9MOLU</name>
<sequence length="521" mass="60890">VYQFLIKRVKIGFVFDEAPACKNTALALLKKDNEKSFINDMLNHQEFENTLIIGENYDALKNLLVIERERERERVASDTNAFYDVIYIDPPYNTESSLSDGNSLKNGEKDGVTASKFIYRDKFSRTGWLNMMSERLRMAKNLLKEDGVIFVSIDDTEQAYLKVLMDEIFGEENFIANIVWEKKNSGSASDSKWLKVLTEYVLVYGKNINKIFLNEEEQNVDENSNYKFEDKHVRERGKYCLKQLDMASLTWSSGLDYVIEHNNKKYYPGKSQENWLRRQSGKHAVKDWRWRWAASKVKWGIENDFILFKNDSVYSKQYQFVDNEGNKIVRTSKFSNLISKIHNTLGTQTQKEIFNTKIFDHPKPTQLLKYLINLIPNKNARVLDFFAGSGTTGHAVMELNREDGGNRTFTLVTNNENNIAYDVTYERLYRINNGKGTKEESFKWLEKNKPYKQNLNVFNIEYFDTKLFDDNVNNELIKQTLIDELQDNGITTFTKFEKQLYFDLMSLKPLDTDKENENGGN</sequence>
<evidence type="ECO:0000259" key="4">
    <source>
        <dbReference type="Pfam" id="PF01555"/>
    </source>
</evidence>
<dbReference type="PIRSF" id="PIRSF015855">
    <property type="entry name" value="TypeIII_Mtase_mKpnI"/>
    <property type="match status" value="1"/>
</dbReference>
<dbReference type="InterPro" id="IPR002941">
    <property type="entry name" value="DNA_methylase_N4/N6"/>
</dbReference>
<feature type="domain" description="DNA methylase N-4/N-6" evidence="4">
    <location>
        <begin position="84"/>
        <end position="402"/>
    </location>
</feature>
<proteinExistence type="predicted"/>
<keyword evidence="1" id="KW-0489">Methyltransferase</keyword>
<gene>
    <name evidence="5" type="ORF">KQ878_03660</name>
</gene>
<dbReference type="Pfam" id="PF01555">
    <property type="entry name" value="N6_N4_Mtase"/>
    <property type="match status" value="1"/>
</dbReference>
<evidence type="ECO:0000313" key="5">
    <source>
        <dbReference type="EMBL" id="MBU4693960.1"/>
    </source>
</evidence>
<dbReference type="InterPro" id="IPR002052">
    <property type="entry name" value="DNA_methylase_N6_adenine_CS"/>
</dbReference>
<dbReference type="Proteomes" id="UP000812267">
    <property type="component" value="Unassembled WGS sequence"/>
</dbReference>
<dbReference type="EMBL" id="JAHMHK010000013">
    <property type="protein sequence ID" value="MBU4693960.1"/>
    <property type="molecule type" value="Genomic_DNA"/>
</dbReference>
<keyword evidence="2" id="KW-0808">Transferase</keyword>
<organism evidence="5 6">
    <name type="scientific">Mycoplasma zalophidermidis</name>
    <dbReference type="NCBI Taxonomy" id="398174"/>
    <lineage>
        <taxon>Bacteria</taxon>
        <taxon>Bacillati</taxon>
        <taxon>Mycoplasmatota</taxon>
        <taxon>Mollicutes</taxon>
        <taxon>Mycoplasmataceae</taxon>
        <taxon>Mycoplasma</taxon>
    </lineage>
</organism>
<evidence type="ECO:0000256" key="3">
    <source>
        <dbReference type="ARBA" id="ARBA00022691"/>
    </source>
</evidence>
<accession>A0ABS6DSG5</accession>
<dbReference type="RefSeq" id="WP_216567967.1">
    <property type="nucleotide sequence ID" value="NZ_JAHMHK010000013.1"/>
</dbReference>
<evidence type="ECO:0000256" key="1">
    <source>
        <dbReference type="ARBA" id="ARBA00022603"/>
    </source>
</evidence>
<feature type="non-terminal residue" evidence="5">
    <location>
        <position position="1"/>
    </location>
</feature>
<keyword evidence="6" id="KW-1185">Reference proteome</keyword>
<keyword evidence="3" id="KW-0949">S-adenosyl-L-methionine</keyword>
<dbReference type="InterPro" id="IPR002295">
    <property type="entry name" value="N4/N6-MTase_EcoPI_Mod-like"/>
</dbReference>
<comment type="caution">
    <text evidence="5">The sequence shown here is derived from an EMBL/GenBank/DDBJ whole genome shotgun (WGS) entry which is preliminary data.</text>
</comment>
<dbReference type="PROSITE" id="PS00092">
    <property type="entry name" value="N6_MTASE"/>
    <property type="match status" value="1"/>
</dbReference>
<reference evidence="5" key="1">
    <citation type="submission" date="2021-06" db="EMBL/GenBank/DDBJ databases">
        <title>Novel Mycoplasma species detected in California sea lions (Zalophus californianus) from the USA.</title>
        <authorList>
            <person name="Volokhov D.V."/>
            <person name="Furtak V.A."/>
            <person name="Zagorodnyaya T.A."/>
        </authorList>
    </citation>
    <scope>NUCLEOTIDE SEQUENCE [LARGE SCALE GENOMIC DNA]</scope>
    <source>
        <strain evidence="5">CSL 4779</strain>
    </source>
</reference>
<protein>
    <submittedName>
        <fullName evidence="5">Site-specific DNA-methyltransferase</fullName>
    </submittedName>
</protein>
<evidence type="ECO:0000256" key="2">
    <source>
        <dbReference type="ARBA" id="ARBA00022679"/>
    </source>
</evidence>
<evidence type="ECO:0000313" key="6">
    <source>
        <dbReference type="Proteomes" id="UP000812267"/>
    </source>
</evidence>